<gene>
    <name evidence="2" type="ORF">AMS69_15125</name>
</gene>
<dbReference type="AlphaFoldDB" id="A0A0N0U961"/>
<organism evidence="2 3">
    <name type="scientific">Haloarcula rubripromontorii</name>
    <dbReference type="NCBI Taxonomy" id="1705562"/>
    <lineage>
        <taxon>Archaea</taxon>
        <taxon>Methanobacteriati</taxon>
        <taxon>Methanobacteriota</taxon>
        <taxon>Stenosarchaea group</taxon>
        <taxon>Halobacteria</taxon>
        <taxon>Halobacteriales</taxon>
        <taxon>Haloarculaceae</taxon>
        <taxon>Haloarcula</taxon>
    </lineage>
</organism>
<comment type="caution">
    <text evidence="2">The sequence shown here is derived from an EMBL/GenBank/DDBJ whole genome shotgun (WGS) entry which is preliminary data.</text>
</comment>
<dbReference type="EMBL" id="LIUF01000005">
    <property type="protein sequence ID" value="KOX91884.1"/>
    <property type="molecule type" value="Genomic_DNA"/>
</dbReference>
<dbReference type="Proteomes" id="UP000037729">
    <property type="component" value="Unassembled WGS sequence"/>
</dbReference>
<keyword evidence="3" id="KW-1185">Reference proteome</keyword>
<dbReference type="GO" id="GO:0006284">
    <property type="term" value="P:base-excision repair"/>
    <property type="evidence" value="ECO:0007669"/>
    <property type="project" value="TreeGrafter"/>
</dbReference>
<dbReference type="GO" id="GO:0008270">
    <property type="term" value="F:zinc ion binding"/>
    <property type="evidence" value="ECO:0007669"/>
    <property type="project" value="InterPro"/>
</dbReference>
<sequence length="264" mass="29739">MEETLKAYSRADIENVELGYCSEKDVDVSALVKEYSFNFVAHNYFLPVQDEFILNLASPDESLRRQSVDYVKDAINFCEKHDIPRYTFHGGFRVDPDLSLTFPKRSPPDYEACFERFLSSLQSVIDHATSTDVSISIENNVVTTENVVGGDPLLMFCRPDEFSRLFEEVNPSDCGVLLDTGHLNVSSHTFDYDKSKFVQEVADCLDCLHLHTNNGRADQHEAVNPADDIPVSSMSGLTRVVESHHGNARDLKQLLVRLGAKSER</sequence>
<dbReference type="GO" id="GO:0008081">
    <property type="term" value="F:phosphoric diester hydrolase activity"/>
    <property type="evidence" value="ECO:0007669"/>
    <property type="project" value="TreeGrafter"/>
</dbReference>
<dbReference type="SUPFAM" id="SSF51658">
    <property type="entry name" value="Xylose isomerase-like"/>
    <property type="match status" value="1"/>
</dbReference>
<dbReference type="PATRIC" id="fig|1705562.3.peg.3924"/>
<evidence type="ECO:0000313" key="2">
    <source>
        <dbReference type="EMBL" id="KOX91884.1"/>
    </source>
</evidence>
<dbReference type="GO" id="GO:0003906">
    <property type="term" value="F:DNA-(apurinic or apyrimidinic site) endonuclease activity"/>
    <property type="evidence" value="ECO:0007669"/>
    <property type="project" value="TreeGrafter"/>
</dbReference>
<dbReference type="PANTHER" id="PTHR21445">
    <property type="entry name" value="ENDONUCLEASE IV ENDODEOXYRIBONUCLEASE IV"/>
    <property type="match status" value="1"/>
</dbReference>
<dbReference type="InterPro" id="IPR001719">
    <property type="entry name" value="AP_endonuc_2"/>
</dbReference>
<dbReference type="GO" id="GO:0003677">
    <property type="term" value="F:DNA binding"/>
    <property type="evidence" value="ECO:0007669"/>
    <property type="project" value="InterPro"/>
</dbReference>
<accession>A0A0N0U961</accession>
<dbReference type="RefSeq" id="WP_053968911.1">
    <property type="nucleotide sequence ID" value="NZ_LIUF01000005.1"/>
</dbReference>
<reference evidence="2 3" key="1">
    <citation type="submission" date="2015-08" db="EMBL/GenBank/DDBJ databases">
        <title>Genomes of Isolates from Cabo Rojo, PR.</title>
        <authorList>
            <person name="Sanchez-Nieves R.L."/>
            <person name="Montalvo-Rodriguez R."/>
        </authorList>
    </citation>
    <scope>NUCLEOTIDE SEQUENCE [LARGE SCALE GENOMIC DNA]</scope>
    <source>
        <strain evidence="2 3">SL3</strain>
    </source>
</reference>
<dbReference type="Gene3D" id="3.20.20.150">
    <property type="entry name" value="Divalent-metal-dependent TIM barrel enzymes"/>
    <property type="match status" value="1"/>
</dbReference>
<evidence type="ECO:0000313" key="3">
    <source>
        <dbReference type="Proteomes" id="UP000037729"/>
    </source>
</evidence>
<feature type="domain" description="Xylose isomerase-like TIM barrel" evidence="1">
    <location>
        <begin position="26"/>
        <end position="223"/>
    </location>
</feature>
<dbReference type="Pfam" id="PF01261">
    <property type="entry name" value="AP_endonuc_2"/>
    <property type="match status" value="1"/>
</dbReference>
<proteinExistence type="predicted"/>
<dbReference type="PANTHER" id="PTHR21445:SF0">
    <property type="entry name" value="APURINIC-APYRIMIDINIC ENDONUCLEASE"/>
    <property type="match status" value="1"/>
</dbReference>
<dbReference type="InterPro" id="IPR036237">
    <property type="entry name" value="Xyl_isomerase-like_sf"/>
</dbReference>
<dbReference type="STRING" id="1705562.AMS69_15125"/>
<name>A0A0N0U961_9EURY</name>
<protein>
    <recommendedName>
        <fullName evidence="1">Xylose isomerase-like TIM barrel domain-containing protein</fullName>
    </recommendedName>
</protein>
<dbReference type="InterPro" id="IPR013022">
    <property type="entry name" value="Xyl_isomerase-like_TIM-brl"/>
</dbReference>
<evidence type="ECO:0000259" key="1">
    <source>
        <dbReference type="Pfam" id="PF01261"/>
    </source>
</evidence>
<dbReference type="OrthoDB" id="372143at2157"/>